<organism evidence="5 6">
    <name type="scientific">Algoriphagus machipongonensis</name>
    <dbReference type="NCBI Taxonomy" id="388413"/>
    <lineage>
        <taxon>Bacteria</taxon>
        <taxon>Pseudomonadati</taxon>
        <taxon>Bacteroidota</taxon>
        <taxon>Cytophagia</taxon>
        <taxon>Cytophagales</taxon>
        <taxon>Cyclobacteriaceae</taxon>
        <taxon>Algoriphagus</taxon>
    </lineage>
</organism>
<dbReference type="Gene3D" id="1.25.40.10">
    <property type="entry name" value="Tetratricopeptide repeat domain"/>
    <property type="match status" value="3"/>
</dbReference>
<keyword evidence="3" id="KW-0812">Transmembrane</keyword>
<dbReference type="Gene3D" id="3.30.450.20">
    <property type="entry name" value="PAS domain"/>
    <property type="match status" value="1"/>
</dbReference>
<keyword evidence="3" id="KW-0472">Membrane</keyword>
<keyword evidence="5" id="KW-0418">Kinase</keyword>
<accession>A3HWG9</accession>
<dbReference type="SUPFAM" id="SSF55874">
    <property type="entry name" value="ATPase domain of HSP90 chaperone/DNA topoisomerase II/histidine kinase"/>
    <property type="match status" value="1"/>
</dbReference>
<dbReference type="STRING" id="388413.ALPR1_17938"/>
<dbReference type="InterPro" id="IPR011495">
    <property type="entry name" value="Sig_transdc_His_kin_sub2_dim/P"/>
</dbReference>
<dbReference type="PROSITE" id="PS50109">
    <property type="entry name" value="HIS_KIN"/>
    <property type="match status" value="1"/>
</dbReference>
<dbReference type="SMART" id="SM00028">
    <property type="entry name" value="TPR"/>
    <property type="match status" value="6"/>
</dbReference>
<dbReference type="SUPFAM" id="SSF48452">
    <property type="entry name" value="TPR-like"/>
    <property type="match status" value="2"/>
</dbReference>
<dbReference type="EMBL" id="AAXU02000001">
    <property type="protein sequence ID" value="EAZ80942.1"/>
    <property type="molecule type" value="Genomic_DNA"/>
</dbReference>
<keyword evidence="6" id="KW-1185">Reference proteome</keyword>
<dbReference type="Proteomes" id="UP000003919">
    <property type="component" value="Unassembled WGS sequence"/>
</dbReference>
<evidence type="ECO:0000256" key="1">
    <source>
        <dbReference type="PROSITE-ProRule" id="PRU00339"/>
    </source>
</evidence>
<dbReference type="Pfam" id="PF02518">
    <property type="entry name" value="HATPase_c"/>
    <property type="match status" value="1"/>
</dbReference>
<feature type="repeat" description="TPR" evidence="1">
    <location>
        <begin position="395"/>
        <end position="428"/>
    </location>
</feature>
<proteinExistence type="predicted"/>
<dbReference type="InterPro" id="IPR011990">
    <property type="entry name" value="TPR-like_helical_dom_sf"/>
</dbReference>
<dbReference type="PANTHER" id="PTHR43065">
    <property type="entry name" value="SENSOR HISTIDINE KINASE"/>
    <property type="match status" value="1"/>
</dbReference>
<dbReference type="GO" id="GO:0016301">
    <property type="term" value="F:kinase activity"/>
    <property type="evidence" value="ECO:0007669"/>
    <property type="project" value="UniProtKB-KW"/>
</dbReference>
<evidence type="ECO:0000256" key="3">
    <source>
        <dbReference type="SAM" id="Phobius"/>
    </source>
</evidence>
<evidence type="ECO:0000259" key="4">
    <source>
        <dbReference type="PROSITE" id="PS50109"/>
    </source>
</evidence>
<keyword evidence="2" id="KW-0175">Coiled coil</keyword>
<dbReference type="eggNOG" id="COG3920">
    <property type="taxonomic scope" value="Bacteria"/>
</dbReference>
<protein>
    <submittedName>
        <fullName evidence="5">Sensory box histidine kinase</fullName>
    </submittedName>
</protein>
<dbReference type="InterPro" id="IPR019734">
    <property type="entry name" value="TPR_rpt"/>
</dbReference>
<dbReference type="HOGENOM" id="CLU_022307_0_0_10"/>
<dbReference type="Pfam" id="PF07568">
    <property type="entry name" value="HisKA_2"/>
    <property type="match status" value="1"/>
</dbReference>
<dbReference type="PANTHER" id="PTHR43065:SF23">
    <property type="entry name" value="SENSOR HISTIDINE KINASE PDTAS"/>
    <property type="match status" value="1"/>
</dbReference>
<dbReference type="InterPro" id="IPR003594">
    <property type="entry name" value="HATPase_dom"/>
</dbReference>
<dbReference type="eggNOG" id="COG0457">
    <property type="taxonomic scope" value="Bacteria"/>
</dbReference>
<feature type="transmembrane region" description="Helical" evidence="3">
    <location>
        <begin position="514"/>
        <end position="533"/>
    </location>
</feature>
<dbReference type="SMART" id="SM00387">
    <property type="entry name" value="HATPase_c"/>
    <property type="match status" value="1"/>
</dbReference>
<gene>
    <name evidence="5" type="ORF">ALPR1_17938</name>
</gene>
<feature type="domain" description="Histidine kinase" evidence="4">
    <location>
        <begin position="565"/>
        <end position="758"/>
    </location>
</feature>
<dbReference type="Pfam" id="PF13424">
    <property type="entry name" value="TPR_12"/>
    <property type="match status" value="2"/>
</dbReference>
<dbReference type="Gene3D" id="3.30.565.10">
    <property type="entry name" value="Histidine kinase-like ATPase, C-terminal domain"/>
    <property type="match status" value="1"/>
</dbReference>
<keyword evidence="1" id="KW-0802">TPR repeat</keyword>
<dbReference type="PROSITE" id="PS50005">
    <property type="entry name" value="TPR"/>
    <property type="match status" value="1"/>
</dbReference>
<comment type="caution">
    <text evidence="5">The sequence shown here is derived from an EMBL/GenBank/DDBJ whole genome shotgun (WGS) entry which is preliminary data.</text>
</comment>
<dbReference type="OrthoDB" id="9767435at2"/>
<feature type="coiled-coil region" evidence="2">
    <location>
        <begin position="493"/>
        <end position="565"/>
    </location>
</feature>
<sequence length="761" mass="87136">MKNLGFWLGSIELFKACLPTKKVHTVKILKFFVIIFLVCPFISKAQSENWSSDSLSIYDSKIQEELNEENFEDVKTLFSILYERGASSLEPAIYEYFYQAIEDPRIKKSAELLARIQHNLGNLEFYRSDFKAAKNAFKLALANYQKAGEKESAAGMAMNLGIIQERESNYDSALAAYDQALPIFQELNDTSGVATVLENIGLAHSYKGNYELALDYMEMTDSVLKTNTPLNSGRWTNLFYNKTTIYNSLGEYEYALFFALKGLKLSEELEDPRRINIGYIMLEDTYDNLEDKENWLKYVMLAKVFAENSENGLRVADLNFKLARYHLESETFDSASYYAEKGMEYYLENNYAEGKTRGHILIGKIYFSQEMYQKAISEYQLALQSMSNEDSREIASVSHNLGISYSRIGDYAKADEYLNQALSYRLDFGQKSSLAPTYLALSESNLDRGNYKNAYEFFVKYKSYEDSILDETKTKQIAELQTQYETEKKDQTIVELEQKSEIQRLEAETQKSQIYLSLIGIALLIVIVAALYYRSQLKQKANQELAAKNKEIEKQNSEKELLLKEIHHRVKNNLQIISSLLSMQTRGVHDLKVIDAMKESQSRVKTMALIHEKLYQYENLSSINMQEYMKQLSDFLTQTYGRNKEIEVIIESEEINLDIDTAVPLGLITNELLSNALKYAFEESQQGTIKISLNQVRKDSYLLIVSDTGKGLDKDLDIGKTSSLGLRLVRTLTRQINGNLSISSDSGTTFSIEWEKEDLAA</sequence>
<dbReference type="AlphaFoldDB" id="A3HWG9"/>
<reference evidence="5 6" key="1">
    <citation type="journal article" date="2011" name="J. Bacteriol.">
        <title>Complete genome sequence of Algoriphagus sp. PR1, bacterial prey of a colony-forming choanoflagellate.</title>
        <authorList>
            <person name="Alegado R.A."/>
            <person name="Ferriera S."/>
            <person name="Nusbaum C."/>
            <person name="Young S.K."/>
            <person name="Zeng Q."/>
            <person name="Imamovic A."/>
            <person name="Fairclough S.R."/>
            <person name="King N."/>
        </authorList>
    </citation>
    <scope>NUCLEOTIDE SEQUENCE [LARGE SCALE GENOMIC DNA]</scope>
    <source>
        <strain evidence="5 6">PR1</strain>
    </source>
</reference>
<evidence type="ECO:0000256" key="2">
    <source>
        <dbReference type="SAM" id="Coils"/>
    </source>
</evidence>
<keyword evidence="3" id="KW-1133">Transmembrane helix</keyword>
<dbReference type="InterPro" id="IPR036890">
    <property type="entry name" value="HATPase_C_sf"/>
</dbReference>
<keyword evidence="5" id="KW-0808">Transferase</keyword>
<dbReference type="InterPro" id="IPR005467">
    <property type="entry name" value="His_kinase_dom"/>
</dbReference>
<name>A3HWG9_9BACT</name>
<dbReference type="RefSeq" id="WP_008202559.1">
    <property type="nucleotide sequence ID" value="NZ_CM001023.1"/>
</dbReference>
<evidence type="ECO:0000313" key="5">
    <source>
        <dbReference type="EMBL" id="EAZ80942.1"/>
    </source>
</evidence>
<evidence type="ECO:0000313" key="6">
    <source>
        <dbReference type="Proteomes" id="UP000003919"/>
    </source>
</evidence>